<accession>J3NH96</accession>
<dbReference type="InterPro" id="IPR017927">
    <property type="entry name" value="FAD-bd_FR_type"/>
</dbReference>
<dbReference type="Proteomes" id="UP000006039">
    <property type="component" value="Unassembled WGS sequence"/>
</dbReference>
<dbReference type="SUPFAM" id="SSF52343">
    <property type="entry name" value="Ferredoxin reductase-like, C-terminal NADP-linked domain"/>
    <property type="match status" value="1"/>
</dbReference>
<dbReference type="HOGENOM" id="CLU_017006_2_0_1"/>
<dbReference type="InterPro" id="IPR039261">
    <property type="entry name" value="FNR_nucleotide-bd"/>
</dbReference>
<dbReference type="PROSITE" id="PS51384">
    <property type="entry name" value="FAD_FR"/>
    <property type="match status" value="1"/>
</dbReference>
<dbReference type="eggNOG" id="ENOG502RRJ9">
    <property type="taxonomic scope" value="Eukaryota"/>
</dbReference>
<sequence length="660" mass="69059">MAAVHLELQSSEDQWSAGELALHRLLRVPTPRNNPTAHGLAPHHAARVHENHLLAVGALDGSGQPWTSIWGGEPGFAGPVAPGVLGVRSLVDKRHDPVARALLGHLAEGEILDGASSTSSAGVAGLPFSALSIDFRSRDRVKLAGRVVAGVMNKPDGESGVGQVQLALAVLEALGNCPKYINLKAVRPHVPRPELASDSLPLSPRALEILERADLFFLSSSNGKGQMDTNHRGGAPGLIRVVRNKPAGGDDGDGGGGSGGSSEVVLAYPEFSGNRLYQSLGNLHLDPRVGLAVPDFASSDVLYLAGTTRLLVGAESAALLPHTRLAVRVDVTAARLVRDGLPFRGDVVDFSPYNPPARRLADEVAIVPGSGAGGVGMTATLKSREILSPTVSRLTFSLRSDQHGVAPPLPRWGPGQHVTLDFSAELDVGYSHMREEDPQSLNDDYVRTFTVSSPAPAADGLASEFQITVRRHGPATGLLARWNTRVPLELPVLGFGGGGGGAGLEIPVGDAGAAAVTAVFVATGVGITPLLAQAGRILQPQQQQQQQGDGVVAGKLEVLWSLRAEDVPFALDSFRRIPGLAGVTRLFITGKAQDDESQTDELKGLGAAVVQGRISKDALLAAGLGEGASRKYYVCTGPEAARTIAGWLEKEDVVTESFQY</sequence>
<protein>
    <recommendedName>
        <fullName evidence="1">FAD-binding FR-type domain-containing protein</fullName>
    </recommendedName>
</protein>
<dbReference type="STRING" id="644352.J3NH96"/>
<dbReference type="GO" id="GO:0016491">
    <property type="term" value="F:oxidoreductase activity"/>
    <property type="evidence" value="ECO:0007669"/>
    <property type="project" value="InterPro"/>
</dbReference>
<dbReference type="SUPFAM" id="SSF63380">
    <property type="entry name" value="Riboflavin synthase domain-like"/>
    <property type="match status" value="1"/>
</dbReference>
<evidence type="ECO:0000313" key="3">
    <source>
        <dbReference type="EnsemblFungi" id="EJT80639"/>
    </source>
</evidence>
<reference evidence="3" key="4">
    <citation type="journal article" date="2015" name="G3 (Bethesda)">
        <title>Genome sequences of three phytopathogenic species of the Magnaporthaceae family of fungi.</title>
        <authorList>
            <person name="Okagaki L.H."/>
            <person name="Nunes C.C."/>
            <person name="Sailsbery J."/>
            <person name="Clay B."/>
            <person name="Brown D."/>
            <person name="John T."/>
            <person name="Oh Y."/>
            <person name="Young N."/>
            <person name="Fitzgerald M."/>
            <person name="Haas B.J."/>
            <person name="Zeng Q."/>
            <person name="Young S."/>
            <person name="Adiconis X."/>
            <person name="Fan L."/>
            <person name="Levin J.Z."/>
            <person name="Mitchell T.K."/>
            <person name="Okubara P.A."/>
            <person name="Farman M.L."/>
            <person name="Kohn L.M."/>
            <person name="Birren B."/>
            <person name="Ma L.-J."/>
            <person name="Dean R.A."/>
        </authorList>
    </citation>
    <scope>NUCLEOTIDE SEQUENCE</scope>
    <source>
        <strain evidence="3">R3-111a-1</strain>
    </source>
</reference>
<gene>
    <name evidence="3" type="primary">20341091</name>
    <name evidence="2" type="ORF">GGTG_00633</name>
</gene>
<dbReference type="PANTHER" id="PTHR42815:SF2">
    <property type="entry name" value="FAD-BINDING, PUTATIVE (AFU_ORTHOLOGUE AFUA_6G07600)-RELATED"/>
    <property type="match status" value="1"/>
</dbReference>
<evidence type="ECO:0000259" key="1">
    <source>
        <dbReference type="PROSITE" id="PS51384"/>
    </source>
</evidence>
<proteinExistence type="predicted"/>
<dbReference type="EMBL" id="GL385395">
    <property type="protein sequence ID" value="EJT80639.1"/>
    <property type="molecule type" value="Genomic_DNA"/>
</dbReference>
<dbReference type="AlphaFoldDB" id="J3NH96"/>
<feature type="domain" description="FAD-binding FR-type" evidence="1">
    <location>
        <begin position="374"/>
        <end position="505"/>
    </location>
</feature>
<dbReference type="Gene3D" id="3.40.50.80">
    <property type="entry name" value="Nucleotide-binding domain of ferredoxin-NADP reductase (FNR) module"/>
    <property type="match status" value="1"/>
</dbReference>
<dbReference type="EnsemblFungi" id="EJT80639">
    <property type="protein sequence ID" value="EJT80639"/>
    <property type="gene ID" value="GGTG_00633"/>
</dbReference>
<reference evidence="2" key="2">
    <citation type="submission" date="2010-07" db="EMBL/GenBank/DDBJ databases">
        <authorList>
            <consortium name="The Broad Institute Genome Sequencing Platform"/>
            <consortium name="Broad Institute Genome Sequencing Center for Infectious Disease"/>
            <person name="Ma L.-J."/>
            <person name="Dead R."/>
            <person name="Young S."/>
            <person name="Zeng Q."/>
            <person name="Koehrsen M."/>
            <person name="Alvarado L."/>
            <person name="Berlin A."/>
            <person name="Chapman S.B."/>
            <person name="Chen Z."/>
            <person name="Freedman E."/>
            <person name="Gellesch M."/>
            <person name="Goldberg J."/>
            <person name="Griggs A."/>
            <person name="Gujja S."/>
            <person name="Heilman E.R."/>
            <person name="Heiman D."/>
            <person name="Hepburn T."/>
            <person name="Howarth C."/>
            <person name="Jen D."/>
            <person name="Larson L."/>
            <person name="Mehta T."/>
            <person name="Neiman D."/>
            <person name="Pearson M."/>
            <person name="Roberts A."/>
            <person name="Saif S."/>
            <person name="Shea T."/>
            <person name="Shenoy N."/>
            <person name="Sisk P."/>
            <person name="Stolte C."/>
            <person name="Sykes S."/>
            <person name="Walk T."/>
            <person name="White J."/>
            <person name="Yandava C."/>
            <person name="Haas B."/>
            <person name="Nusbaum C."/>
            <person name="Birren B."/>
        </authorList>
    </citation>
    <scope>NUCLEOTIDE SEQUENCE</scope>
    <source>
        <strain evidence="2">R3-111a-1</strain>
    </source>
</reference>
<dbReference type="RefSeq" id="XP_009216648.1">
    <property type="nucleotide sequence ID" value="XM_009218384.1"/>
</dbReference>
<dbReference type="PANTHER" id="PTHR42815">
    <property type="entry name" value="FAD-BINDING, PUTATIVE (AFU_ORTHOLOGUE AFUA_6G07600)-RELATED"/>
    <property type="match status" value="1"/>
</dbReference>
<dbReference type="InterPro" id="IPR017938">
    <property type="entry name" value="Riboflavin_synthase-like_b-brl"/>
</dbReference>
<dbReference type="VEuPathDB" id="FungiDB:GGTG_00633"/>
<organism evidence="2">
    <name type="scientific">Gaeumannomyces tritici (strain R3-111a-1)</name>
    <name type="common">Wheat and barley take-all root rot fungus</name>
    <name type="synonym">Gaeumannomyces graminis var. tritici</name>
    <dbReference type="NCBI Taxonomy" id="644352"/>
    <lineage>
        <taxon>Eukaryota</taxon>
        <taxon>Fungi</taxon>
        <taxon>Dikarya</taxon>
        <taxon>Ascomycota</taxon>
        <taxon>Pezizomycotina</taxon>
        <taxon>Sordariomycetes</taxon>
        <taxon>Sordariomycetidae</taxon>
        <taxon>Magnaporthales</taxon>
        <taxon>Magnaporthaceae</taxon>
        <taxon>Gaeumannomyces</taxon>
    </lineage>
</organism>
<evidence type="ECO:0000313" key="4">
    <source>
        <dbReference type="Proteomes" id="UP000006039"/>
    </source>
</evidence>
<dbReference type="GeneID" id="20341091"/>
<reference evidence="2" key="3">
    <citation type="submission" date="2010-09" db="EMBL/GenBank/DDBJ databases">
        <title>Annotation of Gaeumannomyces graminis var. tritici R3-111a-1.</title>
        <authorList>
            <consortium name="The Broad Institute Genome Sequencing Platform"/>
            <person name="Ma L.-J."/>
            <person name="Dead R."/>
            <person name="Young S.K."/>
            <person name="Zeng Q."/>
            <person name="Gargeya S."/>
            <person name="Fitzgerald M."/>
            <person name="Haas B."/>
            <person name="Abouelleil A."/>
            <person name="Alvarado L."/>
            <person name="Arachchi H.M."/>
            <person name="Berlin A."/>
            <person name="Brown A."/>
            <person name="Chapman S.B."/>
            <person name="Chen Z."/>
            <person name="Dunbar C."/>
            <person name="Freedman E."/>
            <person name="Gearin G."/>
            <person name="Gellesch M."/>
            <person name="Goldberg J."/>
            <person name="Griggs A."/>
            <person name="Gujja S."/>
            <person name="Heiman D."/>
            <person name="Howarth C."/>
            <person name="Larson L."/>
            <person name="Lui A."/>
            <person name="MacDonald P.J.P."/>
            <person name="Mehta T."/>
            <person name="Montmayeur A."/>
            <person name="Murphy C."/>
            <person name="Neiman D."/>
            <person name="Pearson M."/>
            <person name="Priest M."/>
            <person name="Roberts A."/>
            <person name="Saif S."/>
            <person name="Shea T."/>
            <person name="Shenoy N."/>
            <person name="Sisk P."/>
            <person name="Stolte C."/>
            <person name="Sykes S."/>
            <person name="Yandava C."/>
            <person name="Wortman J."/>
            <person name="Nusbaum C."/>
            <person name="Birren B."/>
        </authorList>
    </citation>
    <scope>NUCLEOTIDE SEQUENCE</scope>
    <source>
        <strain evidence="2">R3-111a-1</strain>
    </source>
</reference>
<keyword evidence="4" id="KW-1185">Reference proteome</keyword>
<reference evidence="3" key="5">
    <citation type="submission" date="2018-04" db="UniProtKB">
        <authorList>
            <consortium name="EnsemblFungi"/>
        </authorList>
    </citation>
    <scope>IDENTIFICATION</scope>
    <source>
        <strain evidence="3">R3-111a-1</strain>
    </source>
</reference>
<name>J3NH96_GAET3</name>
<evidence type="ECO:0000313" key="2">
    <source>
        <dbReference type="EMBL" id="EJT80639.1"/>
    </source>
</evidence>
<reference evidence="4" key="1">
    <citation type="submission" date="2010-07" db="EMBL/GenBank/DDBJ databases">
        <title>The genome sequence of Gaeumannomyces graminis var. tritici strain R3-111a-1.</title>
        <authorList>
            <consortium name="The Broad Institute Genome Sequencing Platform"/>
            <person name="Ma L.-J."/>
            <person name="Dead R."/>
            <person name="Young S."/>
            <person name="Zeng Q."/>
            <person name="Koehrsen M."/>
            <person name="Alvarado L."/>
            <person name="Berlin A."/>
            <person name="Chapman S.B."/>
            <person name="Chen Z."/>
            <person name="Freedman E."/>
            <person name="Gellesch M."/>
            <person name="Goldberg J."/>
            <person name="Griggs A."/>
            <person name="Gujja S."/>
            <person name="Heilman E.R."/>
            <person name="Heiman D."/>
            <person name="Hepburn T."/>
            <person name="Howarth C."/>
            <person name="Jen D."/>
            <person name="Larson L."/>
            <person name="Mehta T."/>
            <person name="Neiman D."/>
            <person name="Pearson M."/>
            <person name="Roberts A."/>
            <person name="Saif S."/>
            <person name="Shea T."/>
            <person name="Shenoy N."/>
            <person name="Sisk P."/>
            <person name="Stolte C."/>
            <person name="Sykes S."/>
            <person name="Walk T."/>
            <person name="White J."/>
            <person name="Yandava C."/>
            <person name="Haas B."/>
            <person name="Nusbaum C."/>
            <person name="Birren B."/>
        </authorList>
    </citation>
    <scope>NUCLEOTIDE SEQUENCE [LARGE SCALE GENOMIC DNA]</scope>
    <source>
        <strain evidence="4">R3-111a-1</strain>
    </source>
</reference>
<dbReference type="OrthoDB" id="436496at2759"/>